<evidence type="ECO:0000256" key="3">
    <source>
        <dbReference type="HAMAP-Rule" id="MF_01077"/>
    </source>
</evidence>
<dbReference type="InterPro" id="IPR028989">
    <property type="entry name" value="RimP_N"/>
</dbReference>
<proteinExistence type="inferred from homology"/>
<keyword evidence="7" id="KW-1185">Reference proteome</keyword>
<sequence>MKALKEQITELATALLPDESHYVVDVVVGEKSGKKLINVYIDGDQGVTIQTCAKISRGISGEVEAQEMIEDAYVLEVSSPGVDYPIQEARQYLKNLGRDLLVYLTNGTEVLGTLLEVNEEGLKLNAKEKAKGKSKKMNVKEMSIPFTEIIKSVVQVSFK</sequence>
<reference evidence="7" key="1">
    <citation type="journal article" date="2019" name="Int. J. Syst. Evol. Microbiol.">
        <title>The Global Catalogue of Microorganisms (GCM) 10K type strain sequencing project: providing services to taxonomists for standard genome sequencing and annotation.</title>
        <authorList>
            <consortium name="The Broad Institute Genomics Platform"/>
            <consortium name="The Broad Institute Genome Sequencing Center for Infectious Disease"/>
            <person name="Wu L."/>
            <person name="Ma J."/>
        </authorList>
    </citation>
    <scope>NUCLEOTIDE SEQUENCE [LARGE SCALE GENOMIC DNA]</scope>
    <source>
        <strain evidence="7">CCUG 60523</strain>
    </source>
</reference>
<dbReference type="PANTHER" id="PTHR33867">
    <property type="entry name" value="RIBOSOME MATURATION FACTOR RIMP"/>
    <property type="match status" value="1"/>
</dbReference>
<evidence type="ECO:0000256" key="1">
    <source>
        <dbReference type="ARBA" id="ARBA00022490"/>
    </source>
</evidence>
<name>A0ABV8AMI0_9BACT</name>
<comment type="similarity">
    <text evidence="3">Belongs to the RimP family.</text>
</comment>
<feature type="domain" description="Ribosome maturation factor RimP N-terminal" evidence="4">
    <location>
        <begin position="21"/>
        <end position="83"/>
    </location>
</feature>
<evidence type="ECO:0000313" key="7">
    <source>
        <dbReference type="Proteomes" id="UP001595805"/>
    </source>
</evidence>
<dbReference type="EMBL" id="JBHRZS010000003">
    <property type="protein sequence ID" value="MFC3878930.1"/>
    <property type="molecule type" value="Genomic_DNA"/>
</dbReference>
<keyword evidence="1 3" id="KW-0963">Cytoplasm</keyword>
<protein>
    <recommendedName>
        <fullName evidence="3">Ribosome maturation factor RimP</fullName>
    </recommendedName>
</protein>
<evidence type="ECO:0000313" key="6">
    <source>
        <dbReference type="EMBL" id="MFC3878930.1"/>
    </source>
</evidence>
<dbReference type="Pfam" id="PF17384">
    <property type="entry name" value="DUF150_C"/>
    <property type="match status" value="1"/>
</dbReference>
<dbReference type="InterPro" id="IPR035956">
    <property type="entry name" value="RimP_N_sf"/>
</dbReference>
<comment type="subcellular location">
    <subcellularLocation>
        <location evidence="3">Cytoplasm</location>
    </subcellularLocation>
</comment>
<evidence type="ECO:0000256" key="2">
    <source>
        <dbReference type="ARBA" id="ARBA00022517"/>
    </source>
</evidence>
<dbReference type="Pfam" id="PF02576">
    <property type="entry name" value="RimP_N"/>
    <property type="match status" value="1"/>
</dbReference>
<comment type="function">
    <text evidence="3">Required for maturation of 30S ribosomal subunits.</text>
</comment>
<dbReference type="InterPro" id="IPR028998">
    <property type="entry name" value="RimP_C"/>
</dbReference>
<gene>
    <name evidence="3 6" type="primary">rimP</name>
    <name evidence="6" type="ORF">ACFOSV_02020</name>
</gene>
<dbReference type="Proteomes" id="UP001595805">
    <property type="component" value="Unassembled WGS sequence"/>
</dbReference>
<organism evidence="6 7">
    <name type="scientific">Algoriphagus namhaensis</name>
    <dbReference type="NCBI Taxonomy" id="915353"/>
    <lineage>
        <taxon>Bacteria</taxon>
        <taxon>Pseudomonadati</taxon>
        <taxon>Bacteroidota</taxon>
        <taxon>Cytophagia</taxon>
        <taxon>Cytophagales</taxon>
        <taxon>Cyclobacteriaceae</taxon>
        <taxon>Algoriphagus</taxon>
    </lineage>
</organism>
<comment type="caution">
    <text evidence="6">The sequence shown here is derived from an EMBL/GenBank/DDBJ whole genome shotgun (WGS) entry which is preliminary data.</text>
</comment>
<feature type="domain" description="Ribosome maturation factor RimP C-terminal" evidence="5">
    <location>
        <begin position="87"/>
        <end position="158"/>
    </location>
</feature>
<dbReference type="RefSeq" id="WP_377902874.1">
    <property type="nucleotide sequence ID" value="NZ_JBHRZS010000003.1"/>
</dbReference>
<dbReference type="SUPFAM" id="SSF75420">
    <property type="entry name" value="YhbC-like, N-terminal domain"/>
    <property type="match status" value="1"/>
</dbReference>
<dbReference type="PANTHER" id="PTHR33867:SF1">
    <property type="entry name" value="RIBOSOME MATURATION FACTOR RIMP"/>
    <property type="match status" value="1"/>
</dbReference>
<dbReference type="Gene3D" id="3.30.300.70">
    <property type="entry name" value="RimP-like superfamily, N-terminal"/>
    <property type="match status" value="1"/>
</dbReference>
<accession>A0ABV8AMI0</accession>
<evidence type="ECO:0000259" key="4">
    <source>
        <dbReference type="Pfam" id="PF02576"/>
    </source>
</evidence>
<dbReference type="InterPro" id="IPR003728">
    <property type="entry name" value="Ribosome_maturation_RimP"/>
</dbReference>
<evidence type="ECO:0000259" key="5">
    <source>
        <dbReference type="Pfam" id="PF17384"/>
    </source>
</evidence>
<dbReference type="HAMAP" id="MF_01077">
    <property type="entry name" value="RimP"/>
    <property type="match status" value="1"/>
</dbReference>
<keyword evidence="2 3" id="KW-0690">Ribosome biogenesis</keyword>